<gene>
    <name evidence="2" type="ORF">AVEN_245827_1</name>
</gene>
<dbReference type="PANTHER" id="PTHR33481:SF1">
    <property type="entry name" value="ENDONUCLEASE_EXONUCLEASE_PHOSPHATASE DOMAIN-CONTAINING PROTEIN-RELATED"/>
    <property type="match status" value="1"/>
</dbReference>
<sequence>MCLLDAMGKILDKLITQRIFFHLLRNNLLSDRQYGFTPGRSVQDAILQLKSLISEARARKHHSIIVSHDIKSAFSLVWWPLVLHNLKSKSCPRNLFRVVSSFLEDRKVSISYSDTSLSHDYSIGCPQASGKHTIKTKVQEALFLLDRWSKKAKVTFSHEKTQLLPFGKKGRQKPPSYCFFNGRPSKLNRQMKILGVIIDDQLNGMAHINFLREKISKILNRLTVAKTRKGLSGRVLKALFKRALERMLVYAAPAWWTCTVNQCNEIISIQRQILLAVTGAFRTTSIVALHVINGIELIDLILEMETAMYRAKHGQPITSFLGRDPELHSLDIYIEPWQHPGTISQVNWDTSSHFNSLHFHRWVEDE</sequence>
<feature type="domain" description="Reverse transcriptase" evidence="1">
    <location>
        <begin position="3"/>
        <end position="109"/>
    </location>
</feature>
<dbReference type="OrthoDB" id="6437707at2759"/>
<evidence type="ECO:0000313" key="2">
    <source>
        <dbReference type="EMBL" id="GBM25420.1"/>
    </source>
</evidence>
<evidence type="ECO:0000313" key="3">
    <source>
        <dbReference type="Proteomes" id="UP000499080"/>
    </source>
</evidence>
<dbReference type="Pfam" id="PF00078">
    <property type="entry name" value="RVT_1"/>
    <property type="match status" value="1"/>
</dbReference>
<comment type="caution">
    <text evidence="2">The sequence shown here is derived from an EMBL/GenBank/DDBJ whole genome shotgun (WGS) entry which is preliminary data.</text>
</comment>
<accession>A0A4Y2E8H5</accession>
<keyword evidence="3" id="KW-1185">Reference proteome</keyword>
<evidence type="ECO:0000259" key="1">
    <source>
        <dbReference type="Pfam" id="PF00078"/>
    </source>
</evidence>
<dbReference type="InterPro" id="IPR000477">
    <property type="entry name" value="RT_dom"/>
</dbReference>
<reference evidence="2 3" key="1">
    <citation type="journal article" date="2019" name="Sci. Rep.">
        <title>Orb-weaving spider Araneus ventricosus genome elucidates the spidroin gene catalogue.</title>
        <authorList>
            <person name="Kono N."/>
            <person name="Nakamura H."/>
            <person name="Ohtoshi R."/>
            <person name="Moran D.A.P."/>
            <person name="Shinohara A."/>
            <person name="Yoshida Y."/>
            <person name="Fujiwara M."/>
            <person name="Mori M."/>
            <person name="Tomita M."/>
            <person name="Arakawa K."/>
        </authorList>
    </citation>
    <scope>NUCLEOTIDE SEQUENCE [LARGE SCALE GENOMIC DNA]</scope>
</reference>
<name>A0A4Y2E8H5_ARAVE</name>
<dbReference type="Proteomes" id="UP000499080">
    <property type="component" value="Unassembled WGS sequence"/>
</dbReference>
<organism evidence="2 3">
    <name type="scientific">Araneus ventricosus</name>
    <name type="common">Orbweaver spider</name>
    <name type="synonym">Epeira ventricosa</name>
    <dbReference type="NCBI Taxonomy" id="182803"/>
    <lineage>
        <taxon>Eukaryota</taxon>
        <taxon>Metazoa</taxon>
        <taxon>Ecdysozoa</taxon>
        <taxon>Arthropoda</taxon>
        <taxon>Chelicerata</taxon>
        <taxon>Arachnida</taxon>
        <taxon>Araneae</taxon>
        <taxon>Araneomorphae</taxon>
        <taxon>Entelegynae</taxon>
        <taxon>Araneoidea</taxon>
        <taxon>Araneidae</taxon>
        <taxon>Araneus</taxon>
    </lineage>
</organism>
<dbReference type="PANTHER" id="PTHR33481">
    <property type="entry name" value="REVERSE TRANSCRIPTASE"/>
    <property type="match status" value="1"/>
</dbReference>
<dbReference type="EMBL" id="BGPR01000537">
    <property type="protein sequence ID" value="GBM25420.1"/>
    <property type="molecule type" value="Genomic_DNA"/>
</dbReference>
<dbReference type="AlphaFoldDB" id="A0A4Y2E8H5"/>
<protein>
    <recommendedName>
        <fullName evidence="1">Reverse transcriptase domain-containing protein</fullName>
    </recommendedName>
</protein>
<proteinExistence type="predicted"/>